<evidence type="ECO:0000256" key="1">
    <source>
        <dbReference type="ARBA" id="ARBA00009624"/>
    </source>
</evidence>
<proteinExistence type="inferred from homology"/>
<reference evidence="2" key="1">
    <citation type="submission" date="2022-03" db="EMBL/GenBank/DDBJ databases">
        <title>A functionally conserved STORR gene fusion in Papaver species that diverged 16.8 million years ago.</title>
        <authorList>
            <person name="Catania T."/>
        </authorList>
    </citation>
    <scope>NUCLEOTIDE SEQUENCE</scope>
    <source>
        <strain evidence="2">S-191538</strain>
    </source>
</reference>
<dbReference type="EMBL" id="JAJJMA010123360">
    <property type="protein sequence ID" value="MCL7032424.1"/>
    <property type="molecule type" value="Genomic_DNA"/>
</dbReference>
<comment type="caution">
    <text evidence="2">The sequence shown here is derived from an EMBL/GenBank/DDBJ whole genome shotgun (WGS) entry which is preliminary data.</text>
</comment>
<protein>
    <submittedName>
        <fullName evidence="2">Uncharacterized protein</fullName>
    </submittedName>
</protein>
<accession>A0AA41S3M1</accession>
<sequence>MPATKAIASLKLPNYASFKLSNYNSGRVDVQYFHDFATLTSAAGLNQSPAADVTATLGFPRFPFSAGASYDTSSGAFTKYNAGISVTSPDSRLQTTKLQLFCKSSNFKHPQQNRFGHLGY</sequence>
<evidence type="ECO:0000313" key="2">
    <source>
        <dbReference type="EMBL" id="MCL7032424.1"/>
    </source>
</evidence>
<dbReference type="GO" id="GO:0008308">
    <property type="term" value="F:voltage-gated monoatomic anion channel activity"/>
    <property type="evidence" value="ECO:0007669"/>
    <property type="project" value="InterPro"/>
</dbReference>
<dbReference type="PANTHER" id="PTHR11743">
    <property type="entry name" value="VOLTAGE-DEPENDENT ANION-SELECTIVE CHANNEL"/>
    <property type="match status" value="1"/>
</dbReference>
<dbReference type="Gene3D" id="2.40.160.10">
    <property type="entry name" value="Porin"/>
    <property type="match status" value="1"/>
</dbReference>
<dbReference type="InterPro" id="IPR027246">
    <property type="entry name" value="Porin_Euk/Tom40"/>
</dbReference>
<dbReference type="Proteomes" id="UP001177140">
    <property type="component" value="Unassembled WGS sequence"/>
</dbReference>
<gene>
    <name evidence="2" type="ORF">MKW94_027348</name>
</gene>
<dbReference type="AlphaFoldDB" id="A0AA41S3M1"/>
<organism evidence="2 3">
    <name type="scientific">Papaver nudicaule</name>
    <name type="common">Iceland poppy</name>
    <dbReference type="NCBI Taxonomy" id="74823"/>
    <lineage>
        <taxon>Eukaryota</taxon>
        <taxon>Viridiplantae</taxon>
        <taxon>Streptophyta</taxon>
        <taxon>Embryophyta</taxon>
        <taxon>Tracheophyta</taxon>
        <taxon>Spermatophyta</taxon>
        <taxon>Magnoliopsida</taxon>
        <taxon>Ranunculales</taxon>
        <taxon>Papaveraceae</taxon>
        <taxon>Papaveroideae</taxon>
        <taxon>Papaver</taxon>
    </lineage>
</organism>
<dbReference type="InterPro" id="IPR023614">
    <property type="entry name" value="Porin_dom_sf"/>
</dbReference>
<evidence type="ECO:0000313" key="3">
    <source>
        <dbReference type="Proteomes" id="UP001177140"/>
    </source>
</evidence>
<dbReference type="InterPro" id="IPR001925">
    <property type="entry name" value="Porin_Euk"/>
</dbReference>
<dbReference type="GO" id="GO:0005741">
    <property type="term" value="C:mitochondrial outer membrane"/>
    <property type="evidence" value="ECO:0007669"/>
    <property type="project" value="InterPro"/>
</dbReference>
<comment type="similarity">
    <text evidence="1">Belongs to the eukaryotic mitochondrial porin (TC 1.B.8.1) family.</text>
</comment>
<keyword evidence="3" id="KW-1185">Reference proteome</keyword>
<name>A0AA41S3M1_PAPNU</name>
<dbReference type="Pfam" id="PF01459">
    <property type="entry name" value="Porin_3"/>
    <property type="match status" value="1"/>
</dbReference>
<dbReference type="PANTHER" id="PTHR11743:SF23">
    <property type="entry name" value="MITOCHONDRIAL OUTER MEMBRANE PROTEIN PORIN 5-RELATED"/>
    <property type="match status" value="1"/>
</dbReference>